<keyword evidence="2 5" id="KW-0812">Transmembrane</keyword>
<dbReference type="AlphaFoldDB" id="A0A5B8VPF2"/>
<proteinExistence type="predicted"/>
<evidence type="ECO:0000313" key="6">
    <source>
        <dbReference type="EMBL" id="QEC72465.1"/>
    </source>
</evidence>
<comment type="subcellular location">
    <subcellularLocation>
        <location evidence="1">Membrane</location>
        <topology evidence="1">Multi-pass membrane protein</topology>
    </subcellularLocation>
</comment>
<feature type="transmembrane region" description="Helical" evidence="5">
    <location>
        <begin position="86"/>
        <end position="107"/>
    </location>
</feature>
<dbReference type="Pfam" id="PF07681">
    <property type="entry name" value="DoxX"/>
    <property type="match status" value="1"/>
</dbReference>
<dbReference type="GO" id="GO:0016020">
    <property type="term" value="C:membrane"/>
    <property type="evidence" value="ECO:0007669"/>
    <property type="project" value="UniProtKB-SubCell"/>
</dbReference>
<dbReference type="EMBL" id="CP042434">
    <property type="protein sequence ID" value="QEC72465.1"/>
    <property type="molecule type" value="Genomic_DNA"/>
</dbReference>
<sequence length="143" mass="15506">MQNLLSSGFAFFLLRISLAIGFLSAVASRLGLWGKRSSGWQGFVAYTKEINFYLPEKIIPLTATVATIFETVFGLLLLMGLYTRETAYGAAILTALFAVAMSVASGIKEPLDYSVFAFSAGALVLASADSYSYSLDQIIRHIK</sequence>
<dbReference type="OrthoDB" id="676158at2"/>
<organism evidence="6 7">
    <name type="scientific">Arachidicoccus ginsenosidivorans</name>
    <dbReference type="NCBI Taxonomy" id="496057"/>
    <lineage>
        <taxon>Bacteria</taxon>
        <taxon>Pseudomonadati</taxon>
        <taxon>Bacteroidota</taxon>
        <taxon>Chitinophagia</taxon>
        <taxon>Chitinophagales</taxon>
        <taxon>Chitinophagaceae</taxon>
        <taxon>Arachidicoccus</taxon>
    </lineage>
</organism>
<dbReference type="InterPro" id="IPR032808">
    <property type="entry name" value="DoxX"/>
</dbReference>
<dbReference type="KEGG" id="agi:FSB73_13055"/>
<evidence type="ECO:0000256" key="5">
    <source>
        <dbReference type="SAM" id="Phobius"/>
    </source>
</evidence>
<dbReference type="RefSeq" id="WP_146782911.1">
    <property type="nucleotide sequence ID" value="NZ_CP042434.1"/>
</dbReference>
<evidence type="ECO:0000313" key="7">
    <source>
        <dbReference type="Proteomes" id="UP000321291"/>
    </source>
</evidence>
<evidence type="ECO:0000256" key="2">
    <source>
        <dbReference type="ARBA" id="ARBA00022692"/>
    </source>
</evidence>
<evidence type="ECO:0000256" key="4">
    <source>
        <dbReference type="ARBA" id="ARBA00023136"/>
    </source>
</evidence>
<evidence type="ECO:0000256" key="1">
    <source>
        <dbReference type="ARBA" id="ARBA00004141"/>
    </source>
</evidence>
<dbReference type="Proteomes" id="UP000321291">
    <property type="component" value="Chromosome"/>
</dbReference>
<gene>
    <name evidence="6" type="ORF">FSB73_13055</name>
</gene>
<name>A0A5B8VPF2_9BACT</name>
<reference evidence="6 7" key="1">
    <citation type="journal article" date="2017" name="Int. J. Syst. Evol. Microbiol.">
        <title>Arachidicoccus ginsenosidivorans sp. nov., with ginsenoside-converting activity isolated from ginseng cultivating soil.</title>
        <authorList>
            <person name="Siddiqi M.Z."/>
            <person name="Aslam Z."/>
            <person name="Im W.T."/>
        </authorList>
    </citation>
    <scope>NUCLEOTIDE SEQUENCE [LARGE SCALE GENOMIC DNA]</scope>
    <source>
        <strain evidence="6 7">Gsoil 809</strain>
    </source>
</reference>
<evidence type="ECO:0000256" key="3">
    <source>
        <dbReference type="ARBA" id="ARBA00022989"/>
    </source>
</evidence>
<protein>
    <submittedName>
        <fullName evidence="6">DoxX family protein</fullName>
    </submittedName>
</protein>
<keyword evidence="7" id="KW-1185">Reference proteome</keyword>
<feature type="transmembrane region" description="Helical" evidence="5">
    <location>
        <begin position="58"/>
        <end position="79"/>
    </location>
</feature>
<keyword evidence="4 5" id="KW-0472">Membrane</keyword>
<accession>A0A5B8VPF2</accession>
<keyword evidence="3 5" id="KW-1133">Transmembrane helix</keyword>
<feature type="transmembrane region" description="Helical" evidence="5">
    <location>
        <begin position="113"/>
        <end position="133"/>
    </location>
</feature>